<keyword evidence="1" id="KW-0732">Signal</keyword>
<comment type="caution">
    <text evidence="2">The sequence shown here is derived from an EMBL/GenBank/DDBJ whole genome shotgun (WGS) entry which is preliminary data.</text>
</comment>
<dbReference type="InterPro" id="IPR017853">
    <property type="entry name" value="GH"/>
</dbReference>
<dbReference type="SUPFAM" id="SSF51445">
    <property type="entry name" value="(Trans)glycosidases"/>
    <property type="match status" value="1"/>
</dbReference>
<keyword evidence="3" id="KW-1185">Reference proteome</keyword>
<feature type="signal peptide" evidence="1">
    <location>
        <begin position="1"/>
        <end position="23"/>
    </location>
</feature>
<accession>A0A9P8UH39</accession>
<feature type="chain" id="PRO_5040310178" description="Glycoside hydrolase subgroup catalytic core" evidence="1">
    <location>
        <begin position="24"/>
        <end position="576"/>
    </location>
</feature>
<evidence type="ECO:0008006" key="4">
    <source>
        <dbReference type="Google" id="ProtNLM"/>
    </source>
</evidence>
<dbReference type="EMBL" id="JAGPXC010000006">
    <property type="protein sequence ID" value="KAH6652026.1"/>
    <property type="molecule type" value="Genomic_DNA"/>
</dbReference>
<dbReference type="RefSeq" id="XP_045956304.1">
    <property type="nucleotide sequence ID" value="XM_046103306.1"/>
</dbReference>
<evidence type="ECO:0000313" key="3">
    <source>
        <dbReference type="Proteomes" id="UP000758603"/>
    </source>
</evidence>
<dbReference type="Proteomes" id="UP000758603">
    <property type="component" value="Unassembled WGS sequence"/>
</dbReference>
<name>A0A9P8UH39_9PEZI</name>
<dbReference type="GeneID" id="70132198"/>
<dbReference type="Gene3D" id="3.20.20.80">
    <property type="entry name" value="Glycosidases"/>
    <property type="match status" value="1"/>
</dbReference>
<evidence type="ECO:0000313" key="2">
    <source>
        <dbReference type="EMBL" id="KAH6652026.1"/>
    </source>
</evidence>
<dbReference type="AlphaFoldDB" id="A0A9P8UH39"/>
<evidence type="ECO:0000256" key="1">
    <source>
        <dbReference type="SAM" id="SignalP"/>
    </source>
</evidence>
<protein>
    <recommendedName>
        <fullName evidence="4">Glycoside hydrolase subgroup catalytic core</fullName>
    </recommendedName>
</protein>
<proteinExistence type="predicted"/>
<gene>
    <name evidence="2" type="ORF">BKA67DRAFT_572704</name>
</gene>
<sequence>MKLPSSLSSWAWVVSLRWGLAEAQFNNPEGVDIWCGKAYRPANASFNPGGWFEEPPKSDVPLLNLRVKPRMSIYLETDDEASLLITTAVSDQIGQPLPANYTGTYAYDSENLSVDIIYDGAAIGTAVLSVGSVDVEVPIKLDQFTSGLDGLNISIRATLGKAYTYEASTEIFKLPLPENYGSVSRLDNLYGGLWVQREDEVWRHIFPYTYYVQWSLYWDANITTLDDFAALGYNVIHIVPTGTLGDKPFPWDQFEPYLDRADELGLYLQYDVIWDYANLTGMIEQVERIRNHRSLLVWYQSDEPDGKSNPINSTGIAYQKIRELDPYHPASLALNCYDFYYTDYASGADIITPDVYPISTNTSYSTVYDTVCNATYGCCGCDDCDGTFEDIAERLDEFRRRDELIGWSKSQWFAPQAFGNETFWTRYPTAAEEVVMTLLAVNHGAKGIVMWDYPTTAEILNVTNHLAGVLTSDTIADFLLGAPLTQTLPVAGGSRIDAAAWVNKGAGQALVSIVNMNYGDVGAAIEVSAPDGTSFSSVAETLWGDIQWDIESGSVSSDMGMLGLQVSVLLMNMTAT</sequence>
<dbReference type="OrthoDB" id="2338662at2759"/>
<organism evidence="2 3">
    <name type="scientific">Truncatella angustata</name>
    <dbReference type="NCBI Taxonomy" id="152316"/>
    <lineage>
        <taxon>Eukaryota</taxon>
        <taxon>Fungi</taxon>
        <taxon>Dikarya</taxon>
        <taxon>Ascomycota</taxon>
        <taxon>Pezizomycotina</taxon>
        <taxon>Sordariomycetes</taxon>
        <taxon>Xylariomycetidae</taxon>
        <taxon>Amphisphaeriales</taxon>
        <taxon>Sporocadaceae</taxon>
        <taxon>Truncatella</taxon>
    </lineage>
</organism>
<reference evidence="2" key="1">
    <citation type="journal article" date="2021" name="Nat. Commun.">
        <title>Genetic determinants of endophytism in the Arabidopsis root mycobiome.</title>
        <authorList>
            <person name="Mesny F."/>
            <person name="Miyauchi S."/>
            <person name="Thiergart T."/>
            <person name="Pickel B."/>
            <person name="Atanasova L."/>
            <person name="Karlsson M."/>
            <person name="Huettel B."/>
            <person name="Barry K.W."/>
            <person name="Haridas S."/>
            <person name="Chen C."/>
            <person name="Bauer D."/>
            <person name="Andreopoulos W."/>
            <person name="Pangilinan J."/>
            <person name="LaButti K."/>
            <person name="Riley R."/>
            <person name="Lipzen A."/>
            <person name="Clum A."/>
            <person name="Drula E."/>
            <person name="Henrissat B."/>
            <person name="Kohler A."/>
            <person name="Grigoriev I.V."/>
            <person name="Martin F.M."/>
            <person name="Hacquard S."/>
        </authorList>
    </citation>
    <scope>NUCLEOTIDE SEQUENCE</scope>
    <source>
        <strain evidence="2">MPI-SDFR-AT-0073</strain>
    </source>
</reference>